<reference evidence="1" key="1">
    <citation type="submission" date="2007-04" db="EMBL/GenBank/DDBJ databases">
        <title>Annotation of Pediculus humanus corporis strain USDA.</title>
        <authorList>
            <person name="Kirkness E."/>
            <person name="Hannick L."/>
            <person name="Hass B."/>
            <person name="Bruggner R."/>
            <person name="Lawson D."/>
            <person name="Bidwell S."/>
            <person name="Joardar V."/>
            <person name="Caler E."/>
            <person name="Walenz B."/>
            <person name="Inman J."/>
            <person name="Schobel S."/>
            <person name="Galinsky K."/>
            <person name="Amedeo P."/>
            <person name="Strausberg R."/>
        </authorList>
    </citation>
    <scope>NUCLEOTIDE SEQUENCE</scope>
    <source>
        <strain evidence="1">USDA</strain>
    </source>
</reference>
<dbReference type="RefSeq" id="XP_002423890.1">
    <property type="nucleotide sequence ID" value="XM_002423845.1"/>
</dbReference>
<reference evidence="1" key="2">
    <citation type="submission" date="2007-04" db="EMBL/GenBank/DDBJ databases">
        <title>The genome of the human body louse.</title>
        <authorList>
            <consortium name="The Human Body Louse Genome Consortium"/>
            <person name="Kirkness E."/>
            <person name="Walenz B."/>
            <person name="Hass B."/>
            <person name="Bruggner R."/>
            <person name="Strausberg R."/>
        </authorList>
    </citation>
    <scope>NUCLEOTIDE SEQUENCE</scope>
    <source>
        <strain evidence="1">USDA</strain>
    </source>
</reference>
<dbReference type="EMBL" id="DS235060">
    <property type="protein sequence ID" value="EEB11152.1"/>
    <property type="molecule type" value="Genomic_DNA"/>
</dbReference>
<dbReference type="SUPFAM" id="SSF50814">
    <property type="entry name" value="Lipocalins"/>
    <property type="match status" value="1"/>
</dbReference>
<dbReference type="EnsemblMetazoa" id="PHUM092110-RA">
    <property type="protein sequence ID" value="PHUM092110-PA"/>
    <property type="gene ID" value="PHUM092110"/>
</dbReference>
<proteinExistence type="predicted"/>
<dbReference type="InParanoid" id="E0VCP6"/>
<dbReference type="AlphaFoldDB" id="E0VCP6"/>
<dbReference type="InterPro" id="IPR012674">
    <property type="entry name" value="Calycin"/>
</dbReference>
<dbReference type="CTD" id="8237998"/>
<dbReference type="KEGG" id="phu:Phum_PHUM092110"/>
<accession>E0VCP6</accession>
<dbReference type="Proteomes" id="UP000009046">
    <property type="component" value="Unassembled WGS sequence"/>
</dbReference>
<protein>
    <submittedName>
        <fullName evidence="1 2">Fatty acid-binding protein, putative</fullName>
    </submittedName>
</protein>
<evidence type="ECO:0000313" key="1">
    <source>
        <dbReference type="EMBL" id="EEB11152.1"/>
    </source>
</evidence>
<keyword evidence="3" id="KW-1185">Reference proteome</keyword>
<sequence length="205" mass="23772">MNRTAKILRKCSDSKDSSFEILLKKKISGKVKPLRKPHLNDYLNISYSLARSVRYEQFLVALGVQHKVIKETVKIRPTVTLSEEKNDGVEGEVYRERSGGERIKSDFKIRGNRVIEKQNLNGKQVIIERKFGENDLVVTMKTSKVECQRFYVSVFESKHTINTETSRRQSFTRQHDSAALTEILPEETLVEEIKMEEIDSEEICY</sequence>
<name>E0VCP6_PEDHC</name>
<dbReference type="EMBL" id="AAZO01001098">
    <property type="status" value="NOT_ANNOTATED_CDS"/>
    <property type="molecule type" value="Genomic_DNA"/>
</dbReference>
<dbReference type="HOGENOM" id="CLU_1338989_0_0_1"/>
<dbReference type="GeneID" id="8237998"/>
<evidence type="ECO:0000313" key="3">
    <source>
        <dbReference type="Proteomes" id="UP000009046"/>
    </source>
</evidence>
<reference evidence="2" key="3">
    <citation type="submission" date="2021-02" db="UniProtKB">
        <authorList>
            <consortium name="EnsemblMetazoa"/>
        </authorList>
    </citation>
    <scope>IDENTIFICATION</scope>
    <source>
        <strain evidence="2">USDA</strain>
    </source>
</reference>
<evidence type="ECO:0000313" key="2">
    <source>
        <dbReference type="EnsemblMetazoa" id="PHUM092110-PA"/>
    </source>
</evidence>
<dbReference type="Gene3D" id="2.40.128.20">
    <property type="match status" value="1"/>
</dbReference>
<gene>
    <name evidence="2" type="primary">8237998</name>
    <name evidence="1" type="ORF">Phum_PHUM092110</name>
</gene>
<dbReference type="VEuPathDB" id="VectorBase:PHUM092110"/>
<organism>
    <name type="scientific">Pediculus humanus subsp. corporis</name>
    <name type="common">Body louse</name>
    <dbReference type="NCBI Taxonomy" id="121224"/>
    <lineage>
        <taxon>Eukaryota</taxon>
        <taxon>Metazoa</taxon>
        <taxon>Ecdysozoa</taxon>
        <taxon>Arthropoda</taxon>
        <taxon>Hexapoda</taxon>
        <taxon>Insecta</taxon>
        <taxon>Pterygota</taxon>
        <taxon>Neoptera</taxon>
        <taxon>Paraneoptera</taxon>
        <taxon>Psocodea</taxon>
        <taxon>Troctomorpha</taxon>
        <taxon>Phthiraptera</taxon>
        <taxon>Anoplura</taxon>
        <taxon>Pediculidae</taxon>
        <taxon>Pediculus</taxon>
    </lineage>
</organism>